<name>A0A397QEY6_9HYPH</name>
<evidence type="ECO:0000313" key="4">
    <source>
        <dbReference type="EMBL" id="RIA56851.1"/>
    </source>
</evidence>
<keyword evidence="5" id="KW-1185">Reference proteome</keyword>
<dbReference type="SUPFAM" id="SSF50346">
    <property type="entry name" value="PRC-barrel domain"/>
    <property type="match status" value="1"/>
</dbReference>
<evidence type="ECO:0000259" key="3">
    <source>
        <dbReference type="Pfam" id="PF05239"/>
    </source>
</evidence>
<dbReference type="PANTHER" id="PTHR36505">
    <property type="entry name" value="BLR1072 PROTEIN"/>
    <property type="match status" value="1"/>
</dbReference>
<dbReference type="RefSeq" id="WP_170144393.1">
    <property type="nucleotide sequence ID" value="NZ_QXDF01000001.1"/>
</dbReference>
<accession>A0A397QEY6</accession>
<feature type="compositionally biased region" description="Basic and acidic residues" evidence="1">
    <location>
        <begin position="124"/>
        <end position="137"/>
    </location>
</feature>
<evidence type="ECO:0000313" key="5">
    <source>
        <dbReference type="Proteomes" id="UP000266273"/>
    </source>
</evidence>
<feature type="signal peptide" evidence="2">
    <location>
        <begin position="1"/>
        <end position="22"/>
    </location>
</feature>
<feature type="compositionally biased region" description="Basic and acidic residues" evidence="1">
    <location>
        <begin position="149"/>
        <end position="164"/>
    </location>
</feature>
<dbReference type="PANTHER" id="PTHR36505:SF1">
    <property type="entry name" value="BLR1072 PROTEIN"/>
    <property type="match status" value="1"/>
</dbReference>
<feature type="chain" id="PRO_5017222101" evidence="2">
    <location>
        <begin position="23"/>
        <end position="179"/>
    </location>
</feature>
<protein>
    <submittedName>
        <fullName evidence="4">PRC-barrel domain protein</fullName>
    </submittedName>
</protein>
<comment type="caution">
    <text evidence="4">The sequence shown here is derived from an EMBL/GenBank/DDBJ whole genome shotgun (WGS) entry which is preliminary data.</text>
</comment>
<evidence type="ECO:0000256" key="1">
    <source>
        <dbReference type="SAM" id="MobiDB-lite"/>
    </source>
</evidence>
<feature type="domain" description="PRC-barrel" evidence="3">
    <location>
        <begin position="44"/>
        <end position="106"/>
    </location>
</feature>
<dbReference type="InterPro" id="IPR011033">
    <property type="entry name" value="PRC_barrel-like_sf"/>
</dbReference>
<sequence>MLKTVLLSAATAFAIAAPQAQAQDQPPPDQDKFMTTHTPDQWLSTEILGRQVQNLAGEEMGDIDYLLIDESNRVVAAVIGVGGFLGIGRKVVAIRFDEIKRRRTDDGEVELLANVTEEALDAASEFRKSPATRRREEAEEPAGQMTSSETRKRAGKAEARKEAEQMGAQSGETGSAQEQ</sequence>
<dbReference type="AlphaFoldDB" id="A0A397QEY6"/>
<gene>
    <name evidence="4" type="ORF">BXY53_1964</name>
</gene>
<evidence type="ECO:0000256" key="2">
    <source>
        <dbReference type="SAM" id="SignalP"/>
    </source>
</evidence>
<dbReference type="Proteomes" id="UP000266273">
    <property type="component" value="Unassembled WGS sequence"/>
</dbReference>
<reference evidence="4 5" key="1">
    <citation type="submission" date="2018-08" db="EMBL/GenBank/DDBJ databases">
        <title>Genomic Encyclopedia of Archaeal and Bacterial Type Strains, Phase II (KMG-II): from individual species to whole genera.</title>
        <authorList>
            <person name="Goeker M."/>
        </authorList>
    </citation>
    <scope>NUCLEOTIDE SEQUENCE [LARGE SCALE GENOMIC DNA]</scope>
    <source>
        <strain evidence="4 5">DSM 5002</strain>
    </source>
</reference>
<proteinExistence type="predicted"/>
<dbReference type="Pfam" id="PF05239">
    <property type="entry name" value="PRC"/>
    <property type="match status" value="1"/>
</dbReference>
<feature type="region of interest" description="Disordered" evidence="1">
    <location>
        <begin position="120"/>
        <end position="179"/>
    </location>
</feature>
<organism evidence="4 5">
    <name type="scientific">Dichotomicrobium thermohalophilum</name>
    <dbReference type="NCBI Taxonomy" id="933063"/>
    <lineage>
        <taxon>Bacteria</taxon>
        <taxon>Pseudomonadati</taxon>
        <taxon>Pseudomonadota</taxon>
        <taxon>Alphaproteobacteria</taxon>
        <taxon>Hyphomicrobiales</taxon>
        <taxon>Hyphomicrobiaceae</taxon>
        <taxon>Dichotomicrobium</taxon>
    </lineage>
</organism>
<dbReference type="InterPro" id="IPR027275">
    <property type="entry name" value="PRC-brl_dom"/>
</dbReference>
<dbReference type="Gene3D" id="2.30.30.240">
    <property type="entry name" value="PRC-barrel domain"/>
    <property type="match status" value="1"/>
</dbReference>
<dbReference type="EMBL" id="QXDF01000001">
    <property type="protein sequence ID" value="RIA56851.1"/>
    <property type="molecule type" value="Genomic_DNA"/>
</dbReference>
<keyword evidence="2" id="KW-0732">Signal</keyword>
<feature type="compositionally biased region" description="Polar residues" evidence="1">
    <location>
        <begin position="167"/>
        <end position="179"/>
    </location>
</feature>